<proteinExistence type="predicted"/>
<feature type="domain" description="DUF6908" evidence="1">
    <location>
        <begin position="2"/>
        <end position="144"/>
    </location>
</feature>
<dbReference type="OrthoDB" id="344523at2"/>
<dbReference type="RefSeq" id="WP_118970689.1">
    <property type="nucleotide sequence ID" value="NZ_QHCT01000011.1"/>
</dbReference>
<evidence type="ECO:0000259" key="1">
    <source>
        <dbReference type="Pfam" id="PF21849"/>
    </source>
</evidence>
<reference evidence="3" key="1">
    <citation type="submission" date="2018-05" db="EMBL/GenBank/DDBJ databases">
        <title>Leptospira yasudae sp. nov. and Leptospira stimsonii sp. nov., two pathogenic species of the genus Leptospira isolated from environmental sources.</title>
        <authorList>
            <person name="Casanovas-Massana A."/>
            <person name="Hamond C."/>
            <person name="Santos L.A."/>
            <person name="Hacker K.P."/>
            <person name="Balassiano I."/>
            <person name="Medeiros M.A."/>
            <person name="Reis M.G."/>
            <person name="Ko A.I."/>
            <person name="Wunder E.A."/>
        </authorList>
    </citation>
    <scope>NUCLEOTIDE SEQUENCE [LARGE SCALE GENOMIC DNA]</scope>
    <source>
        <strain evidence="3">Yale</strain>
    </source>
</reference>
<gene>
    <name evidence="2" type="ORF">DLM75_22135</name>
</gene>
<sequence length="155" mass="17873">MNTIMQIIEQNGGLKELKNRALRIKNEGYMDLVIEYIGTGPQGKDAVSVSHNFIQNGDLMRDPEVCFEFIEEYGLKKEKGINRVEIVLKMVPYLFVQDGHRGRYDEVYLLREDGSIRAVSFKLQKSIQGFCNIWNKNLKEQGFLDPKKTVIEGIE</sequence>
<evidence type="ECO:0000313" key="2">
    <source>
        <dbReference type="EMBL" id="RHX84720.1"/>
    </source>
</evidence>
<dbReference type="Pfam" id="PF21849">
    <property type="entry name" value="DUF6908"/>
    <property type="match status" value="1"/>
</dbReference>
<name>A0A396YV33_9LEPT</name>
<dbReference type="Proteomes" id="UP000265798">
    <property type="component" value="Unassembled WGS sequence"/>
</dbReference>
<accession>A0A396YV33</accession>
<evidence type="ECO:0000313" key="3">
    <source>
        <dbReference type="Proteomes" id="UP000265798"/>
    </source>
</evidence>
<dbReference type="AlphaFoldDB" id="A0A396YV33"/>
<organism evidence="2 3">
    <name type="scientific">Leptospira stimsonii</name>
    <dbReference type="NCBI Taxonomy" id="2202203"/>
    <lineage>
        <taxon>Bacteria</taxon>
        <taxon>Pseudomonadati</taxon>
        <taxon>Spirochaetota</taxon>
        <taxon>Spirochaetia</taxon>
        <taxon>Leptospirales</taxon>
        <taxon>Leptospiraceae</taxon>
        <taxon>Leptospira</taxon>
    </lineage>
</organism>
<dbReference type="EMBL" id="QHCT01000011">
    <property type="protein sequence ID" value="RHX84720.1"/>
    <property type="molecule type" value="Genomic_DNA"/>
</dbReference>
<dbReference type="InterPro" id="IPR054203">
    <property type="entry name" value="DUF6908"/>
</dbReference>
<protein>
    <recommendedName>
        <fullName evidence="1">DUF6908 domain-containing protein</fullName>
    </recommendedName>
</protein>
<comment type="caution">
    <text evidence="2">The sequence shown here is derived from an EMBL/GenBank/DDBJ whole genome shotgun (WGS) entry which is preliminary data.</text>
</comment>